<evidence type="ECO:0000313" key="1">
    <source>
        <dbReference type="EMBL" id="KAJ9071476.1"/>
    </source>
</evidence>
<comment type="caution">
    <text evidence="1">The sequence shown here is derived from an EMBL/GenBank/DDBJ whole genome shotgun (WGS) entry which is preliminary data.</text>
</comment>
<proteinExistence type="predicted"/>
<accession>A0ACC2TA93</accession>
<dbReference type="EMBL" id="QTSX02003194">
    <property type="protein sequence ID" value="KAJ9071476.1"/>
    <property type="molecule type" value="Genomic_DNA"/>
</dbReference>
<protein>
    <submittedName>
        <fullName evidence="1">Uncharacterized protein</fullName>
    </submittedName>
</protein>
<dbReference type="Proteomes" id="UP001165960">
    <property type="component" value="Unassembled WGS sequence"/>
</dbReference>
<gene>
    <name evidence="1" type="ORF">DSO57_1036529</name>
</gene>
<reference evidence="1" key="1">
    <citation type="submission" date="2022-04" db="EMBL/GenBank/DDBJ databases">
        <title>Genome of the entomopathogenic fungus Entomophthora muscae.</title>
        <authorList>
            <person name="Elya C."/>
            <person name="Lovett B.R."/>
            <person name="Lee E."/>
            <person name="Macias A.M."/>
            <person name="Hajek A.E."/>
            <person name="De Bivort B.L."/>
            <person name="Kasson M.T."/>
            <person name="De Fine Licht H.H."/>
            <person name="Stajich J.E."/>
        </authorList>
    </citation>
    <scope>NUCLEOTIDE SEQUENCE</scope>
    <source>
        <strain evidence="1">Berkeley</strain>
    </source>
</reference>
<evidence type="ECO:0000313" key="2">
    <source>
        <dbReference type="Proteomes" id="UP001165960"/>
    </source>
</evidence>
<sequence length="148" mass="16429">MALGQKDNQEQLEVPEVVNGQSGLTNQLVMSFTTITNEIMEEIVSLKQSGINFAKVATQLHFTNAVIQQELRALLKRGGTKLAKKPKKQQDSQIKDVYPIMLGLLQCDPYLQLTEVSFLLGLQGIYIASCTSQLWMHGLVVSVLILIN</sequence>
<organism evidence="1 2">
    <name type="scientific">Entomophthora muscae</name>
    <dbReference type="NCBI Taxonomy" id="34485"/>
    <lineage>
        <taxon>Eukaryota</taxon>
        <taxon>Fungi</taxon>
        <taxon>Fungi incertae sedis</taxon>
        <taxon>Zoopagomycota</taxon>
        <taxon>Entomophthoromycotina</taxon>
        <taxon>Entomophthoromycetes</taxon>
        <taxon>Entomophthorales</taxon>
        <taxon>Entomophthoraceae</taxon>
        <taxon>Entomophthora</taxon>
    </lineage>
</organism>
<name>A0ACC2TA93_9FUNG</name>
<keyword evidence="2" id="KW-1185">Reference proteome</keyword>